<dbReference type="InterPro" id="IPR050194">
    <property type="entry name" value="Glycosyltransferase_grp1"/>
</dbReference>
<accession>A0A2S9K2C3</accession>
<keyword evidence="3" id="KW-1185">Reference proteome</keyword>
<dbReference type="AlphaFoldDB" id="A0A2S9K2C3"/>
<evidence type="ECO:0000259" key="1">
    <source>
        <dbReference type="Pfam" id="PF00534"/>
    </source>
</evidence>
<protein>
    <submittedName>
        <fullName evidence="2">Colanic acid biosynthesis glycosyltransferase WcaL</fullName>
    </submittedName>
</protein>
<dbReference type="PANTHER" id="PTHR45947:SF14">
    <property type="entry name" value="SLL1723 PROTEIN"/>
    <property type="match status" value="1"/>
</dbReference>
<dbReference type="OrthoDB" id="7560678at2"/>
<comment type="caution">
    <text evidence="2">The sequence shown here is derived from an EMBL/GenBank/DDBJ whole genome shotgun (WGS) entry which is preliminary data.</text>
</comment>
<reference evidence="2 3" key="1">
    <citation type="submission" date="2018-03" db="EMBL/GenBank/DDBJ databases">
        <title>Comparative genomics illustrates the genes involved in a hyperalkaliphilic mechanisms of Serpentinomonas isolated from highly-alkaline calcium-rich serpentinized springs.</title>
        <authorList>
            <person name="Suzuki S."/>
            <person name="Ishii S."/>
            <person name="Walworth N."/>
            <person name="Bird L."/>
            <person name="Kuenen J.G."/>
            <person name="Nealson K.H."/>
        </authorList>
    </citation>
    <scope>NUCLEOTIDE SEQUENCE [LARGE SCALE GENOMIC DNA]</scope>
    <source>
        <strain evidence="2 3">P1</strain>
    </source>
</reference>
<dbReference type="Gene3D" id="3.40.50.2000">
    <property type="entry name" value="Glycogen Phosphorylase B"/>
    <property type="match status" value="2"/>
</dbReference>
<dbReference type="CDD" id="cd03801">
    <property type="entry name" value="GT4_PimA-like"/>
    <property type="match status" value="1"/>
</dbReference>
<sequence>MTSAAKTVRMAYLISRYPAVSHTFILREIRQLREAGFDIRSASVNSPDRALADMTPDEVEEAGSTYYLKRHGLPGALLGHLWGWRHPLAYWRGLKAGLGFGGWDLKRSLFGLFYFTEALMLARWMEPQGLRHLHVHFASAAANIALILKQMVPMTLSITVHGPDEFYDVPGQRLPDKIEAADFLVCISRFARSQLMKLSPASAWGKLELCPLGVDVANYNPQSPAASERPFTVLCVGRLTPAKGQHVLLEACARLRDCGQTLRLVIVGTGPDEVSLHASAKTLGIQDMVTFTGAQNQEQVRAWYRDCDVFVLPSFAEGVPVVLMEAMASGVPCVTTRITGIPELIRDGTDGLLVTPSDVQELVDRLLTLQGDPDLRRELGEAGRRRVTQAYNLPLNVARLGDIFTARLGRKTC</sequence>
<feature type="domain" description="Glycosyl transferase family 1" evidence="1">
    <location>
        <begin position="222"/>
        <end position="386"/>
    </location>
</feature>
<dbReference type="PANTHER" id="PTHR45947">
    <property type="entry name" value="SULFOQUINOVOSYL TRANSFERASE SQD2"/>
    <property type="match status" value="1"/>
</dbReference>
<gene>
    <name evidence="2" type="ORF">C6P64_13560</name>
</gene>
<dbReference type="GO" id="GO:0016757">
    <property type="term" value="F:glycosyltransferase activity"/>
    <property type="evidence" value="ECO:0007669"/>
    <property type="project" value="InterPro"/>
</dbReference>
<name>A0A2S9K2C3_9BURK</name>
<evidence type="ECO:0000313" key="3">
    <source>
        <dbReference type="Proteomes" id="UP000238589"/>
    </source>
</evidence>
<dbReference type="Pfam" id="PF00534">
    <property type="entry name" value="Glycos_transf_1"/>
    <property type="match status" value="1"/>
</dbReference>
<evidence type="ECO:0000313" key="2">
    <source>
        <dbReference type="EMBL" id="PRD64601.1"/>
    </source>
</evidence>
<dbReference type="EMBL" id="PVLQ01000061">
    <property type="protein sequence ID" value="PRD64601.1"/>
    <property type="molecule type" value="Genomic_DNA"/>
</dbReference>
<dbReference type="SUPFAM" id="SSF53756">
    <property type="entry name" value="UDP-Glycosyltransferase/glycogen phosphorylase"/>
    <property type="match status" value="1"/>
</dbReference>
<dbReference type="InterPro" id="IPR001296">
    <property type="entry name" value="Glyco_trans_1"/>
</dbReference>
<proteinExistence type="predicted"/>
<organism evidence="2 3">
    <name type="scientific">Malikia granosa</name>
    <dbReference type="NCBI Taxonomy" id="263067"/>
    <lineage>
        <taxon>Bacteria</taxon>
        <taxon>Pseudomonadati</taxon>
        <taxon>Pseudomonadota</taxon>
        <taxon>Betaproteobacteria</taxon>
        <taxon>Burkholderiales</taxon>
        <taxon>Comamonadaceae</taxon>
        <taxon>Malikia</taxon>
    </lineage>
</organism>
<keyword evidence="2" id="KW-0808">Transferase</keyword>
<dbReference type="Proteomes" id="UP000238589">
    <property type="component" value="Unassembled WGS sequence"/>
</dbReference>
<dbReference type="RefSeq" id="WP_105749094.1">
    <property type="nucleotide sequence ID" value="NZ_PVLQ01000061.1"/>
</dbReference>